<feature type="region of interest" description="Disordered" evidence="1">
    <location>
        <begin position="157"/>
        <end position="184"/>
    </location>
</feature>
<dbReference type="EMBL" id="OU015569">
    <property type="protein sequence ID" value="CAG5094433.1"/>
    <property type="molecule type" value="Genomic_DNA"/>
</dbReference>
<evidence type="ECO:0000256" key="1">
    <source>
        <dbReference type="SAM" id="MobiDB-lite"/>
    </source>
</evidence>
<organism evidence="2 3">
    <name type="scientific">Oikopleura dioica</name>
    <name type="common">Tunicate</name>
    <dbReference type="NCBI Taxonomy" id="34765"/>
    <lineage>
        <taxon>Eukaryota</taxon>
        <taxon>Metazoa</taxon>
        <taxon>Chordata</taxon>
        <taxon>Tunicata</taxon>
        <taxon>Appendicularia</taxon>
        <taxon>Copelata</taxon>
        <taxon>Oikopleuridae</taxon>
        <taxon>Oikopleura</taxon>
    </lineage>
</organism>
<protein>
    <submittedName>
        <fullName evidence="2">Oidioi.mRNA.OKI2018_I69.XSR.g13552.t1.cds</fullName>
    </submittedName>
</protein>
<sequence length="184" mass="20904">MDQDKKAAQNRRNRLRYWTKKLTPKLGAGHFQGNEGWPGKNGPEARDHFYDEELEKGEQDKDIVAHGWRVKFVGCCKDLNTDVLYGDGFHHFSLEKIGGGPKIKCEATEYWWYYDHVVGSEKTKVTEGGKIEMKLKRQVRSAYVVVNCWILPEDSPVAPTEESSDEEPDHDAAIDVDEGGCSVM</sequence>
<feature type="region of interest" description="Disordered" evidence="1">
    <location>
        <begin position="26"/>
        <end position="46"/>
    </location>
</feature>
<evidence type="ECO:0000313" key="3">
    <source>
        <dbReference type="Proteomes" id="UP001158576"/>
    </source>
</evidence>
<keyword evidence="3" id="KW-1185">Reference proteome</keyword>
<evidence type="ECO:0000313" key="2">
    <source>
        <dbReference type="EMBL" id="CAG5094433.1"/>
    </source>
</evidence>
<dbReference type="Proteomes" id="UP001158576">
    <property type="component" value="Chromosome XSR"/>
</dbReference>
<feature type="compositionally biased region" description="Acidic residues" evidence="1">
    <location>
        <begin position="162"/>
        <end position="178"/>
    </location>
</feature>
<name>A0ABN7SE53_OIKDI</name>
<reference evidence="2 3" key="1">
    <citation type="submission" date="2021-04" db="EMBL/GenBank/DDBJ databases">
        <authorList>
            <person name="Bliznina A."/>
        </authorList>
    </citation>
    <scope>NUCLEOTIDE SEQUENCE [LARGE SCALE GENOMIC DNA]</scope>
</reference>
<accession>A0ABN7SE53</accession>
<gene>
    <name evidence="2" type="ORF">OKIOD_LOCUS5110</name>
</gene>
<proteinExistence type="predicted"/>